<feature type="transmembrane region" description="Helical" evidence="5">
    <location>
        <begin position="229"/>
        <end position="250"/>
    </location>
</feature>
<dbReference type="RefSeq" id="WP_183932998.1">
    <property type="nucleotide sequence ID" value="NZ_JACICF010000001.1"/>
</dbReference>
<feature type="transmembrane region" description="Helical" evidence="5">
    <location>
        <begin position="205"/>
        <end position="222"/>
    </location>
</feature>
<keyword evidence="2 5" id="KW-0812">Transmembrane</keyword>
<evidence type="ECO:0000313" key="6">
    <source>
        <dbReference type="EMBL" id="MBB3763670.1"/>
    </source>
</evidence>
<reference evidence="6 7" key="1">
    <citation type="submission" date="2020-08" db="EMBL/GenBank/DDBJ databases">
        <title>Genomic Encyclopedia of Type Strains, Phase IV (KMG-IV): sequencing the most valuable type-strain genomes for metagenomic binning, comparative biology and taxonomic classification.</title>
        <authorList>
            <person name="Goeker M."/>
        </authorList>
    </citation>
    <scope>NUCLEOTIDE SEQUENCE [LARGE SCALE GENOMIC DNA]</scope>
    <source>
        <strain evidence="6 7">DSM 24194</strain>
    </source>
</reference>
<dbReference type="Proteomes" id="UP000578569">
    <property type="component" value="Unassembled WGS sequence"/>
</dbReference>
<feature type="transmembrane region" description="Helical" evidence="5">
    <location>
        <begin position="77"/>
        <end position="97"/>
    </location>
</feature>
<name>A0A839YYX0_9SPHN</name>
<keyword evidence="5" id="KW-1003">Cell membrane</keyword>
<protein>
    <recommendedName>
        <fullName evidence="5">Probable membrane transporter protein</fullName>
    </recommendedName>
</protein>
<comment type="subcellular location">
    <subcellularLocation>
        <location evidence="5">Cell membrane</location>
        <topology evidence="5">Multi-pass membrane protein</topology>
    </subcellularLocation>
    <subcellularLocation>
        <location evidence="1">Membrane</location>
        <topology evidence="1">Multi-pass membrane protein</topology>
    </subcellularLocation>
</comment>
<dbReference type="InterPro" id="IPR051598">
    <property type="entry name" value="TSUP/Inactive_protease-like"/>
</dbReference>
<gene>
    <name evidence="6" type="ORF">FHS50_000693</name>
</gene>
<evidence type="ECO:0000256" key="1">
    <source>
        <dbReference type="ARBA" id="ARBA00004141"/>
    </source>
</evidence>
<dbReference type="InterPro" id="IPR002781">
    <property type="entry name" value="TM_pro_TauE-like"/>
</dbReference>
<evidence type="ECO:0000256" key="4">
    <source>
        <dbReference type="ARBA" id="ARBA00023136"/>
    </source>
</evidence>
<comment type="similarity">
    <text evidence="5">Belongs to the 4-toluene sulfonate uptake permease (TSUP) (TC 2.A.102) family.</text>
</comment>
<dbReference type="AlphaFoldDB" id="A0A839YYX0"/>
<evidence type="ECO:0000256" key="5">
    <source>
        <dbReference type="RuleBase" id="RU363041"/>
    </source>
</evidence>
<evidence type="ECO:0000313" key="7">
    <source>
        <dbReference type="Proteomes" id="UP000578569"/>
    </source>
</evidence>
<evidence type="ECO:0000256" key="3">
    <source>
        <dbReference type="ARBA" id="ARBA00022989"/>
    </source>
</evidence>
<organism evidence="6 7">
    <name type="scientific">Sphingomicrobium lutaoense</name>
    <dbReference type="NCBI Taxonomy" id="515949"/>
    <lineage>
        <taxon>Bacteria</taxon>
        <taxon>Pseudomonadati</taxon>
        <taxon>Pseudomonadota</taxon>
        <taxon>Alphaproteobacteria</taxon>
        <taxon>Sphingomonadales</taxon>
        <taxon>Sphingomonadaceae</taxon>
        <taxon>Sphingomicrobium</taxon>
    </lineage>
</organism>
<dbReference type="PANTHER" id="PTHR43701">
    <property type="entry name" value="MEMBRANE TRANSPORTER PROTEIN MJ0441-RELATED"/>
    <property type="match status" value="1"/>
</dbReference>
<evidence type="ECO:0000256" key="2">
    <source>
        <dbReference type="ARBA" id="ARBA00022692"/>
    </source>
</evidence>
<sequence length="251" mass="25915">MIEPLIEALLPFIAIGFAAQVVDGSLGMAFGVISNTLLISIGMPPAAASAGVHVVETFTTGASAASHVWHRSVRWKLFLRLMIPGVIGGVLGAYLLTQVDASIARPFVLTYLSLIGVTLLWRGFRYPPSEKSPKVVEPLGLVGGFLDAAGGGGWGPVVTSNLLVQGASPRHVIGSVNAAEFFLTVAVSATFIAALGWAAFTTATVGLLIGGMIAAPFGAMLAKRVSAKTLLMVVGVVLTLTSVYGVVMALR</sequence>
<keyword evidence="7" id="KW-1185">Reference proteome</keyword>
<keyword evidence="3 5" id="KW-1133">Transmembrane helix</keyword>
<keyword evidence="4 5" id="KW-0472">Membrane</keyword>
<feature type="transmembrane region" description="Helical" evidence="5">
    <location>
        <begin position="103"/>
        <end position="124"/>
    </location>
</feature>
<accession>A0A839YYX0</accession>
<dbReference type="EMBL" id="JACICF010000001">
    <property type="protein sequence ID" value="MBB3763670.1"/>
    <property type="molecule type" value="Genomic_DNA"/>
</dbReference>
<dbReference type="Pfam" id="PF01925">
    <property type="entry name" value="TauE"/>
    <property type="match status" value="1"/>
</dbReference>
<feature type="transmembrane region" description="Helical" evidence="5">
    <location>
        <begin position="178"/>
        <end position="199"/>
    </location>
</feature>
<comment type="caution">
    <text evidence="6">The sequence shown here is derived from an EMBL/GenBank/DDBJ whole genome shotgun (WGS) entry which is preliminary data.</text>
</comment>
<dbReference type="PANTHER" id="PTHR43701:SF12">
    <property type="entry name" value="MEMBRANE TRANSPORTER PROTEIN YTNM-RELATED"/>
    <property type="match status" value="1"/>
</dbReference>
<proteinExistence type="inferred from homology"/>
<dbReference type="GO" id="GO:0005886">
    <property type="term" value="C:plasma membrane"/>
    <property type="evidence" value="ECO:0007669"/>
    <property type="project" value="UniProtKB-SubCell"/>
</dbReference>